<name>A0A0U5L7W9_9GAMM</name>
<dbReference type="InterPro" id="IPR035901">
    <property type="entry name" value="GIY-YIG_endonuc_sf"/>
</dbReference>
<evidence type="ECO:0000313" key="3">
    <source>
        <dbReference type="EMBL" id="CUU25243.1"/>
    </source>
</evidence>
<dbReference type="KEGG" id="ege:EM595_3012"/>
<organism evidence="3 4">
    <name type="scientific">Duffyella gerundensis</name>
    <dbReference type="NCBI Taxonomy" id="1619313"/>
    <lineage>
        <taxon>Bacteria</taxon>
        <taxon>Pseudomonadati</taxon>
        <taxon>Pseudomonadota</taxon>
        <taxon>Gammaproteobacteria</taxon>
        <taxon>Enterobacterales</taxon>
        <taxon>Erwiniaceae</taxon>
        <taxon>Duffyella</taxon>
    </lineage>
</organism>
<proteinExistence type="inferred from homology"/>
<dbReference type="AlphaFoldDB" id="A0A0U5L7W9"/>
<dbReference type="PANTHER" id="PTHR34477">
    <property type="entry name" value="UPF0213 PROTEIN YHBQ"/>
    <property type="match status" value="1"/>
</dbReference>
<dbReference type="Pfam" id="PF01541">
    <property type="entry name" value="GIY-YIG"/>
    <property type="match status" value="1"/>
</dbReference>
<reference evidence="4" key="1">
    <citation type="submission" date="2015-11" db="EMBL/GenBank/DDBJ databases">
        <authorList>
            <person name="Blom J."/>
        </authorList>
    </citation>
    <scope>NUCLEOTIDE SEQUENCE [LARGE SCALE GENOMIC DNA]</scope>
</reference>
<dbReference type="SUPFAM" id="SSF82771">
    <property type="entry name" value="GIY-YIG endonuclease"/>
    <property type="match status" value="1"/>
</dbReference>
<dbReference type="STRING" id="1619313.EM595_3012"/>
<dbReference type="Gene3D" id="3.40.1440.10">
    <property type="entry name" value="GIY-YIG endonuclease"/>
    <property type="match status" value="1"/>
</dbReference>
<feature type="domain" description="GIY-YIG" evidence="2">
    <location>
        <begin position="4"/>
        <end position="79"/>
    </location>
</feature>
<evidence type="ECO:0000313" key="4">
    <source>
        <dbReference type="Proteomes" id="UP000059419"/>
    </source>
</evidence>
<sequence length="96" mass="10669">MMDKAWHLYIVQTARGALYTGITVDVPRRVQQHQNGTGARALRGKGPLTLVFHGEAGDRASASRLEYRVKQLTRPQKVALVNSQPADLPAWLMQFG</sequence>
<gene>
    <name evidence="3" type="ORF">EM595_3012</name>
</gene>
<accession>A0A0U5L7W9</accession>
<evidence type="ECO:0000256" key="1">
    <source>
        <dbReference type="ARBA" id="ARBA00007435"/>
    </source>
</evidence>
<dbReference type="CDD" id="cd10456">
    <property type="entry name" value="GIY-YIG_UPF0213"/>
    <property type="match status" value="1"/>
</dbReference>
<dbReference type="PROSITE" id="PS50164">
    <property type="entry name" value="GIY_YIG"/>
    <property type="match status" value="1"/>
</dbReference>
<protein>
    <recommendedName>
        <fullName evidence="2">GIY-YIG domain-containing protein</fullName>
    </recommendedName>
</protein>
<dbReference type="PANTHER" id="PTHR34477:SF1">
    <property type="entry name" value="UPF0213 PROTEIN YHBQ"/>
    <property type="match status" value="1"/>
</dbReference>
<comment type="similarity">
    <text evidence="1">Belongs to the UPF0213 family.</text>
</comment>
<dbReference type="EMBL" id="LN907827">
    <property type="protein sequence ID" value="CUU25243.1"/>
    <property type="molecule type" value="Genomic_DNA"/>
</dbReference>
<dbReference type="PATRIC" id="fig|1619313.3.peg.3129"/>
<evidence type="ECO:0000259" key="2">
    <source>
        <dbReference type="PROSITE" id="PS50164"/>
    </source>
</evidence>
<dbReference type="InterPro" id="IPR050190">
    <property type="entry name" value="UPF0213_domain"/>
</dbReference>
<dbReference type="Proteomes" id="UP000059419">
    <property type="component" value="Chromosome 1"/>
</dbReference>
<keyword evidence="4" id="KW-1185">Reference proteome</keyword>
<dbReference type="InterPro" id="IPR000305">
    <property type="entry name" value="GIY-YIG_endonuc"/>
</dbReference>